<dbReference type="EMBL" id="CAJNNW010001846">
    <property type="protein sequence ID" value="CAE8641372.1"/>
    <property type="molecule type" value="Genomic_DNA"/>
</dbReference>
<protein>
    <submittedName>
        <fullName evidence="2">Uncharacterized protein</fullName>
    </submittedName>
</protein>
<evidence type="ECO:0000313" key="3">
    <source>
        <dbReference type="Proteomes" id="UP000626109"/>
    </source>
</evidence>
<feature type="region of interest" description="Disordered" evidence="1">
    <location>
        <begin position="1"/>
        <end position="50"/>
    </location>
</feature>
<evidence type="ECO:0000256" key="1">
    <source>
        <dbReference type="SAM" id="MobiDB-lite"/>
    </source>
</evidence>
<dbReference type="AlphaFoldDB" id="A0A813HV24"/>
<organism evidence="2 3">
    <name type="scientific">Polarella glacialis</name>
    <name type="common">Dinoflagellate</name>
    <dbReference type="NCBI Taxonomy" id="89957"/>
    <lineage>
        <taxon>Eukaryota</taxon>
        <taxon>Sar</taxon>
        <taxon>Alveolata</taxon>
        <taxon>Dinophyceae</taxon>
        <taxon>Suessiales</taxon>
        <taxon>Suessiaceae</taxon>
        <taxon>Polarella</taxon>
    </lineage>
</organism>
<proteinExistence type="predicted"/>
<reference evidence="2" key="1">
    <citation type="submission" date="2021-02" db="EMBL/GenBank/DDBJ databases">
        <authorList>
            <person name="Dougan E. K."/>
            <person name="Rhodes N."/>
            <person name="Thang M."/>
            <person name="Chan C."/>
        </authorList>
    </citation>
    <scope>NUCLEOTIDE SEQUENCE</scope>
</reference>
<sequence>MLISLFRRSPEKVLSSSASQVESQPGEGPFSPDDQRNSDQAPGRSAACLEDGGPSADLLEVCSEHSSPTAAQLAEVMRSLTEEAAAEEETATDACLADRRRSISADPAGFKTEWEEILRRALRGSAGNEQRRVHLDSFLRALGKSQEEANELVLAIGPHLRLAAEDGCVEIEHLVNWLAD</sequence>
<gene>
    <name evidence="2" type="ORF">PGLA2088_LOCUS2306</name>
</gene>
<accession>A0A813HV24</accession>
<name>A0A813HV24_POLGL</name>
<comment type="caution">
    <text evidence="2">The sequence shown here is derived from an EMBL/GenBank/DDBJ whole genome shotgun (WGS) entry which is preliminary data.</text>
</comment>
<evidence type="ECO:0000313" key="2">
    <source>
        <dbReference type="EMBL" id="CAE8641372.1"/>
    </source>
</evidence>
<dbReference type="Proteomes" id="UP000626109">
    <property type="component" value="Unassembled WGS sequence"/>
</dbReference>
<feature type="compositionally biased region" description="Polar residues" evidence="1">
    <location>
        <begin position="14"/>
        <end position="23"/>
    </location>
</feature>